<name>A0A2G9P3W4_AQUCT</name>
<keyword evidence="4 12" id="KW-0245">EGF-like domain</keyword>
<dbReference type="InterPro" id="IPR005533">
    <property type="entry name" value="AMOP_dom"/>
</dbReference>
<dbReference type="PROSITE" id="PS01187">
    <property type="entry name" value="EGF_CA"/>
    <property type="match status" value="3"/>
</dbReference>
<evidence type="ECO:0000259" key="13">
    <source>
        <dbReference type="PROSITE" id="PS50026"/>
    </source>
</evidence>
<feature type="disulfide bond" evidence="12">
    <location>
        <begin position="866"/>
        <end position="875"/>
    </location>
</feature>
<feature type="domain" description="EGF-like" evidence="13">
    <location>
        <begin position="958"/>
        <end position="998"/>
    </location>
</feature>
<keyword evidence="10 12" id="KW-1015">Disulfide bond</keyword>
<feature type="domain" description="EGF-like" evidence="13">
    <location>
        <begin position="799"/>
        <end position="837"/>
    </location>
</feature>
<dbReference type="Pfam" id="PF00094">
    <property type="entry name" value="VWD"/>
    <property type="match status" value="1"/>
</dbReference>
<keyword evidence="17" id="KW-1185">Reference proteome</keyword>
<dbReference type="FunFam" id="2.10.25.10:FF:000014">
    <property type="entry name" value="Latent-transforming growth factor beta-binding protein 3"/>
    <property type="match status" value="1"/>
</dbReference>
<dbReference type="SUPFAM" id="SSF57196">
    <property type="entry name" value="EGF/Laminin"/>
    <property type="match status" value="1"/>
</dbReference>
<evidence type="ECO:0000256" key="6">
    <source>
        <dbReference type="ARBA" id="ARBA00022729"/>
    </source>
</evidence>
<dbReference type="Pfam" id="PF07645">
    <property type="entry name" value="EGF_CA"/>
    <property type="match status" value="8"/>
</dbReference>
<dbReference type="Pfam" id="PF12947">
    <property type="entry name" value="EGF_3"/>
    <property type="match status" value="1"/>
</dbReference>
<keyword evidence="9" id="KW-0472">Membrane</keyword>
<evidence type="ECO:0000256" key="9">
    <source>
        <dbReference type="ARBA" id="ARBA00023136"/>
    </source>
</evidence>
<dbReference type="SMART" id="SM00181">
    <property type="entry name" value="EGF"/>
    <property type="match status" value="10"/>
</dbReference>
<evidence type="ECO:0000256" key="5">
    <source>
        <dbReference type="ARBA" id="ARBA00022692"/>
    </source>
</evidence>
<dbReference type="PANTHER" id="PTHR13802">
    <property type="entry name" value="MUCIN 4-RELATED"/>
    <property type="match status" value="1"/>
</dbReference>
<dbReference type="GO" id="GO:0005176">
    <property type="term" value="F:ErbB-2 class receptor binding"/>
    <property type="evidence" value="ECO:0007669"/>
    <property type="project" value="TreeGrafter"/>
</dbReference>
<dbReference type="InterPro" id="IPR051495">
    <property type="entry name" value="Epithelial_Barrier/Signaling"/>
</dbReference>
<evidence type="ECO:0000256" key="11">
    <source>
        <dbReference type="ARBA" id="ARBA00023180"/>
    </source>
</evidence>
<keyword evidence="11" id="KW-0325">Glycoprotein</keyword>
<proteinExistence type="predicted"/>
<keyword evidence="7" id="KW-0677">Repeat</keyword>
<dbReference type="InterPro" id="IPR001881">
    <property type="entry name" value="EGF-like_Ca-bd_dom"/>
</dbReference>
<feature type="non-terminal residue" evidence="16">
    <location>
        <position position="1"/>
    </location>
</feature>
<dbReference type="PROSITE" id="PS00022">
    <property type="entry name" value="EGF_1"/>
    <property type="match status" value="2"/>
</dbReference>
<comment type="subcellular location">
    <subcellularLocation>
        <location evidence="1">Membrane</location>
    </subcellularLocation>
    <subcellularLocation>
        <location evidence="2">Secreted</location>
    </subcellularLocation>
</comment>
<feature type="domain" description="EGF-like" evidence="13">
    <location>
        <begin position="765"/>
        <end position="798"/>
    </location>
</feature>
<evidence type="ECO:0000259" key="14">
    <source>
        <dbReference type="PROSITE" id="PS50856"/>
    </source>
</evidence>
<dbReference type="Proteomes" id="UP000228934">
    <property type="component" value="Unassembled WGS sequence"/>
</dbReference>
<sequence length="1109" mass="122919">ASTYQAVLVTDGIYSFCLMYFADGGMNWNYLSIPSNYLPKMGYFSGESSSYSPAANFPAYNDPQTSYGASIQKRYTPDQYIGQNTNKKGYWAYRLEYNSGYTANYRKQCLNWYYNDINSYPYWMYYSRPCPCTYWQAVFDSSYRQANILPYYGIPQKYTDWYSQSYTFQTAFPTWFGGGTRCYYSYWGSLTYGEKERYLPTPWTYENSWLRWYDPYYYYSWYYSYYQSQLQTIRRQYQEQEVDPYNNCCLYSGSSYLCSLYRQRRPYDFCVGYVPPRFGFLFGDPHINTLDGVQYTFNGLGEFTLANVRNENNTLIFTLQGRTAKAGNDTQATNFVGLAAMIQNKTTVEWLLQDKNTTIVKINGTAFTLPGNSTQLDTLTLEKTEKNEIMATFDGGISVTVSAKVGALSFTTMFDVIYKNKTEGLLGVFNDDKTDDLMAFNGTKLKFDGVKLPNESLIFEIGMTWKTTPLSSIFNYNATEGESWYTYNNNSFVPLFYDQLLLTSNLSLINQANETCKGNDECIFDILSTKSFEVGESTLGSVAAAQEQSSTMNSFPPNVTGPTTLQTKLFESVTVFYTATDNNNDTVIFSLQKDSSDINITENGMLVWLPTSSSPVNVSVIANNSKTATSIVLTLVLCNCTNNGSCLYNSQLSLGNETTTFMVAGCNCSAAWTGMYCEEDFDACKQNQCFDNTTCKDKKAPDTGFTCGPCPPSLTGDGITCTAINECFLNISTCQQICNNNVKGYNCSCGKGYKVNSLNSSLCDDIDECANITSPCGINANCTNVPGNYSCACLPGYEDINECSMNETVCPDQSLCNNTNGSYHCDCLKGFDGANCSDINECLANSTICPLNANCNNTIGSFVCTCKVGFGGENCTDIDECTLGTYNCSWADCVNTVGSYNCICRTGYTGDGVVCEDINECQTNASICGAHASCNNTLGSYECHCNDGYILVNGTCKDVDECSSPEYCKGAGRSCINTEGSYNCSCQQGYQSVNESCTDINECLSSGLNNCSKHAICTNVAGSFLCECMVNYTGNGVICTDECLLNTTHCEHNCTSFLGGHICSCKDGYKVNVLNSSKCDGNGICVFTYLHCLLVGTLILESDVWSCFI</sequence>
<feature type="domain" description="EGF-like" evidence="13">
    <location>
        <begin position="999"/>
        <end position="1040"/>
    </location>
</feature>
<dbReference type="PANTHER" id="PTHR13802:SF52">
    <property type="entry name" value="MUCIN-4"/>
    <property type="match status" value="1"/>
</dbReference>
<dbReference type="PROSITE" id="PS01186">
    <property type="entry name" value="EGF_2"/>
    <property type="match status" value="4"/>
</dbReference>
<dbReference type="SMART" id="SM00179">
    <property type="entry name" value="EGF_CA"/>
    <property type="match status" value="10"/>
</dbReference>
<keyword evidence="6" id="KW-0732">Signal</keyword>
<dbReference type="OrthoDB" id="4405280at2759"/>
<reference evidence="17" key="1">
    <citation type="journal article" date="2017" name="Nat. Commun.">
        <title>The North American bullfrog draft genome provides insight into hormonal regulation of long noncoding RNA.</title>
        <authorList>
            <person name="Hammond S.A."/>
            <person name="Warren R.L."/>
            <person name="Vandervalk B.P."/>
            <person name="Kucuk E."/>
            <person name="Khan H."/>
            <person name="Gibb E.A."/>
            <person name="Pandoh P."/>
            <person name="Kirk H."/>
            <person name="Zhao Y."/>
            <person name="Jones M."/>
            <person name="Mungall A.J."/>
            <person name="Coope R."/>
            <person name="Pleasance S."/>
            <person name="Moore R.A."/>
            <person name="Holt R.A."/>
            <person name="Round J.M."/>
            <person name="Ohora S."/>
            <person name="Walle B.V."/>
            <person name="Veldhoen N."/>
            <person name="Helbing C.C."/>
            <person name="Birol I."/>
        </authorList>
    </citation>
    <scope>NUCLEOTIDE SEQUENCE [LARGE SCALE GENOMIC DNA]</scope>
</reference>
<gene>
    <name evidence="16" type="ORF">AB205_0044200</name>
</gene>
<dbReference type="SUPFAM" id="SSF57184">
    <property type="entry name" value="Growth factor receptor domain"/>
    <property type="match status" value="3"/>
</dbReference>
<dbReference type="InterPro" id="IPR056619">
    <property type="entry name" value="C8-3_MUC4"/>
</dbReference>
<evidence type="ECO:0000256" key="2">
    <source>
        <dbReference type="ARBA" id="ARBA00004613"/>
    </source>
</evidence>
<dbReference type="InterPro" id="IPR024731">
    <property type="entry name" value="NELL2-like_EGF"/>
</dbReference>
<dbReference type="InterPro" id="IPR003886">
    <property type="entry name" value="NIDO_dom"/>
</dbReference>
<evidence type="ECO:0000256" key="12">
    <source>
        <dbReference type="PROSITE-ProRule" id="PRU00076"/>
    </source>
</evidence>
<dbReference type="EMBL" id="KV923591">
    <property type="protein sequence ID" value="PIN98026.1"/>
    <property type="molecule type" value="Genomic_DNA"/>
</dbReference>
<evidence type="ECO:0000313" key="16">
    <source>
        <dbReference type="EMBL" id="PIN98026.1"/>
    </source>
</evidence>
<dbReference type="PROSITE" id="PS50856">
    <property type="entry name" value="AMOP"/>
    <property type="match status" value="1"/>
</dbReference>
<dbReference type="Gene3D" id="2.10.25.10">
    <property type="entry name" value="Laminin"/>
    <property type="match status" value="10"/>
</dbReference>
<dbReference type="PROSITE" id="PS50026">
    <property type="entry name" value="EGF_3"/>
    <property type="match status" value="7"/>
</dbReference>
<dbReference type="AlphaFoldDB" id="A0A2G9P3W4"/>
<keyword evidence="3" id="KW-0964">Secreted</keyword>
<evidence type="ECO:0000256" key="8">
    <source>
        <dbReference type="ARBA" id="ARBA00022989"/>
    </source>
</evidence>
<dbReference type="InterPro" id="IPR018097">
    <property type="entry name" value="EGF_Ca-bd_CS"/>
</dbReference>
<dbReference type="InterPro" id="IPR001846">
    <property type="entry name" value="VWF_type-D"/>
</dbReference>
<evidence type="ECO:0000256" key="10">
    <source>
        <dbReference type="ARBA" id="ARBA00023157"/>
    </source>
</evidence>
<evidence type="ECO:0000259" key="15">
    <source>
        <dbReference type="PROSITE" id="PS51233"/>
    </source>
</evidence>
<dbReference type="PROSITE" id="PS00010">
    <property type="entry name" value="ASX_HYDROXYL"/>
    <property type="match status" value="6"/>
</dbReference>
<dbReference type="SMART" id="SM00216">
    <property type="entry name" value="VWD"/>
    <property type="match status" value="1"/>
</dbReference>
<dbReference type="GO" id="GO:0005576">
    <property type="term" value="C:extracellular region"/>
    <property type="evidence" value="ECO:0007669"/>
    <property type="project" value="UniProtKB-SubCell"/>
</dbReference>
<dbReference type="CDD" id="cd00054">
    <property type="entry name" value="EGF_CA"/>
    <property type="match status" value="7"/>
</dbReference>
<keyword evidence="5" id="KW-0812">Transmembrane</keyword>
<dbReference type="InterPro" id="IPR000742">
    <property type="entry name" value="EGF"/>
</dbReference>
<dbReference type="InterPro" id="IPR049883">
    <property type="entry name" value="NOTCH1_EGF-like"/>
</dbReference>
<evidence type="ECO:0000256" key="7">
    <source>
        <dbReference type="ARBA" id="ARBA00022737"/>
    </source>
</evidence>
<dbReference type="GO" id="GO:0071944">
    <property type="term" value="C:cell periphery"/>
    <property type="evidence" value="ECO:0007669"/>
    <property type="project" value="UniProtKB-ARBA"/>
</dbReference>
<dbReference type="Pfam" id="PF06119">
    <property type="entry name" value="NIDO"/>
    <property type="match status" value="1"/>
</dbReference>
<evidence type="ECO:0000256" key="4">
    <source>
        <dbReference type="ARBA" id="ARBA00022536"/>
    </source>
</evidence>
<feature type="domain" description="VWFD" evidence="15">
    <location>
        <begin position="277"/>
        <end position="473"/>
    </location>
</feature>
<comment type="caution">
    <text evidence="12">Lacks conserved residue(s) required for the propagation of feature annotation.</text>
</comment>
<accession>A0A2G9P3W4</accession>
<evidence type="ECO:0000313" key="17">
    <source>
        <dbReference type="Proteomes" id="UP000228934"/>
    </source>
</evidence>
<dbReference type="GO" id="GO:0007160">
    <property type="term" value="P:cell-matrix adhesion"/>
    <property type="evidence" value="ECO:0007669"/>
    <property type="project" value="InterPro"/>
</dbReference>
<keyword evidence="8" id="KW-1133">Transmembrane helix</keyword>
<dbReference type="Pfam" id="PF23263">
    <property type="entry name" value="C8-3_MUC4"/>
    <property type="match status" value="1"/>
</dbReference>
<dbReference type="InterPro" id="IPR000152">
    <property type="entry name" value="EGF-type_Asp/Asn_hydroxyl_site"/>
</dbReference>
<feature type="domain" description="AMOP" evidence="14">
    <location>
        <begin position="101"/>
        <end position="265"/>
    </location>
</feature>
<feature type="disulfide bond" evidence="12">
    <location>
        <begin position="827"/>
        <end position="836"/>
    </location>
</feature>
<evidence type="ECO:0000256" key="1">
    <source>
        <dbReference type="ARBA" id="ARBA00004370"/>
    </source>
</evidence>
<dbReference type="GO" id="GO:0016020">
    <property type="term" value="C:membrane"/>
    <property type="evidence" value="ECO:0007669"/>
    <property type="project" value="UniProtKB-SubCell"/>
</dbReference>
<feature type="domain" description="EGF-like" evidence="13">
    <location>
        <begin position="877"/>
        <end position="916"/>
    </location>
</feature>
<evidence type="ECO:0008006" key="18">
    <source>
        <dbReference type="Google" id="ProtNLM"/>
    </source>
</evidence>
<dbReference type="FunFam" id="2.10.25.10:FF:000038">
    <property type="entry name" value="Fibrillin 2"/>
    <property type="match status" value="4"/>
</dbReference>
<evidence type="ECO:0000256" key="3">
    <source>
        <dbReference type="ARBA" id="ARBA00022525"/>
    </source>
</evidence>
<dbReference type="GO" id="GO:0005509">
    <property type="term" value="F:calcium ion binding"/>
    <property type="evidence" value="ECO:0007669"/>
    <property type="project" value="InterPro"/>
</dbReference>
<dbReference type="InterPro" id="IPR009030">
    <property type="entry name" value="Growth_fac_rcpt_cys_sf"/>
</dbReference>
<dbReference type="PROSITE" id="PS51233">
    <property type="entry name" value="VWFD"/>
    <property type="match status" value="1"/>
</dbReference>
<protein>
    <recommendedName>
        <fullName evidence="18">Mucin-like protein</fullName>
    </recommendedName>
</protein>
<organism evidence="16 17">
    <name type="scientific">Aquarana catesbeiana</name>
    <name type="common">American bullfrog</name>
    <name type="synonym">Rana catesbeiana</name>
    <dbReference type="NCBI Taxonomy" id="8400"/>
    <lineage>
        <taxon>Eukaryota</taxon>
        <taxon>Metazoa</taxon>
        <taxon>Chordata</taxon>
        <taxon>Craniata</taxon>
        <taxon>Vertebrata</taxon>
        <taxon>Euteleostomi</taxon>
        <taxon>Amphibia</taxon>
        <taxon>Batrachia</taxon>
        <taxon>Anura</taxon>
        <taxon>Neobatrachia</taxon>
        <taxon>Ranoidea</taxon>
        <taxon>Ranidae</taxon>
        <taxon>Aquarana</taxon>
    </lineage>
</organism>
<feature type="domain" description="EGF-like" evidence="13">
    <location>
        <begin position="838"/>
        <end position="876"/>
    </location>
</feature>
<feature type="domain" description="EGF-like" evidence="13">
    <location>
        <begin position="917"/>
        <end position="955"/>
    </location>
</feature>